<name>A0A834S180_9PLEO</name>
<dbReference type="EMBL" id="NQIK02000003">
    <property type="protein sequence ID" value="KAF7573674.1"/>
    <property type="molecule type" value="Genomic_DNA"/>
</dbReference>
<proteinExistence type="predicted"/>
<evidence type="ECO:0000313" key="3">
    <source>
        <dbReference type="Proteomes" id="UP000245464"/>
    </source>
</evidence>
<protein>
    <submittedName>
        <fullName evidence="2">Uncharacterized protein</fullName>
    </submittedName>
</protein>
<evidence type="ECO:0000313" key="2">
    <source>
        <dbReference type="EMBL" id="KAF7573674.1"/>
    </source>
</evidence>
<dbReference type="KEGG" id="ptrr:90956117"/>
<reference evidence="2" key="1">
    <citation type="journal article" date="2018" name="BMC Genomics">
        <title>Comparative genomics of the wheat fungal pathogen Pyrenophora tritici-repentis reveals chromosomal variations and genome plasticity.</title>
        <authorList>
            <person name="Moolhuijzen P."/>
            <person name="See P.T."/>
            <person name="Hane J.K."/>
            <person name="Shi G."/>
            <person name="Liu Z."/>
            <person name="Oliver R.P."/>
            <person name="Moffat C.S."/>
        </authorList>
    </citation>
    <scope>NUCLEOTIDE SEQUENCE [LARGE SCALE GENOMIC DNA]</scope>
    <source>
        <strain evidence="2">M4</strain>
    </source>
</reference>
<feature type="region of interest" description="Disordered" evidence="1">
    <location>
        <begin position="93"/>
        <end position="114"/>
    </location>
</feature>
<evidence type="ECO:0000256" key="1">
    <source>
        <dbReference type="SAM" id="MobiDB-lite"/>
    </source>
</evidence>
<comment type="caution">
    <text evidence="2">The sequence shown here is derived from an EMBL/GenBank/DDBJ whole genome shotgun (WGS) entry which is preliminary data.</text>
</comment>
<organism evidence="2 3">
    <name type="scientific">Pyrenophora tritici-repentis</name>
    <dbReference type="NCBI Taxonomy" id="45151"/>
    <lineage>
        <taxon>Eukaryota</taxon>
        <taxon>Fungi</taxon>
        <taxon>Dikarya</taxon>
        <taxon>Ascomycota</taxon>
        <taxon>Pezizomycotina</taxon>
        <taxon>Dothideomycetes</taxon>
        <taxon>Pleosporomycetidae</taxon>
        <taxon>Pleosporales</taxon>
        <taxon>Pleosporineae</taxon>
        <taxon>Pleosporaceae</taxon>
        <taxon>Pyrenophora</taxon>
    </lineage>
</organism>
<sequence>MANHPLTTPRDLCAQWEARVDETNISRNKKCPATSAGRNDTVGCFLGGAQASKAAADRWSREGQASWLGHQRCSQHPGGRARQDQRLLLKKQYLNSLKPYPGNRERAQFPGGNR</sequence>
<dbReference type="Proteomes" id="UP000245464">
    <property type="component" value="Chromosome 3"/>
</dbReference>
<gene>
    <name evidence="2" type="ORF">PtrM4_085790</name>
</gene>
<accession>A0A834S180</accession>
<dbReference type="AlphaFoldDB" id="A0A834S180"/>
<dbReference type="GeneID" id="90956117"/>
<dbReference type="RefSeq" id="XP_065963628.1">
    <property type="nucleotide sequence ID" value="XM_066106690.1"/>
</dbReference>